<name>A0A504YFM0_FASGI</name>
<protein>
    <recommendedName>
        <fullName evidence="4">Receptor ligand binding region domain-containing protein</fullName>
    </recommendedName>
</protein>
<evidence type="ECO:0000313" key="3">
    <source>
        <dbReference type="Proteomes" id="UP000316759"/>
    </source>
</evidence>
<dbReference type="Gene3D" id="3.40.50.2300">
    <property type="match status" value="1"/>
</dbReference>
<reference evidence="2 3" key="1">
    <citation type="submission" date="2019-04" db="EMBL/GenBank/DDBJ databases">
        <title>Annotation for the trematode Fasciola gigantica.</title>
        <authorList>
            <person name="Choi Y.-J."/>
        </authorList>
    </citation>
    <scope>NUCLEOTIDE SEQUENCE [LARGE SCALE GENOMIC DNA]</scope>
    <source>
        <strain evidence="2">Uganda_cow_1</strain>
    </source>
</reference>
<feature type="signal peptide" evidence="1">
    <location>
        <begin position="1"/>
        <end position="20"/>
    </location>
</feature>
<keyword evidence="1" id="KW-0732">Signal</keyword>
<dbReference type="InterPro" id="IPR028082">
    <property type="entry name" value="Peripla_BP_I"/>
</dbReference>
<dbReference type="EMBL" id="SUNJ01011218">
    <property type="protein sequence ID" value="TPP59049.1"/>
    <property type="molecule type" value="Genomic_DNA"/>
</dbReference>
<sequence>MLGLVLIYAVLVVKWSVGQGINPCPSPEKDALLGIDRSRDAPERIILLGYVAGAAHPTNSTVPVQNYNRAGSMISGALTHAVRLINTLREEFNASERKRRHYPEPPLPPGYKLDFCYLETYGSESASIRAITRLVERVHVSAIIGPQETCRVEAAIAATYNVPIISHYCDDHR</sequence>
<feature type="chain" id="PRO_5021475623" description="Receptor ligand binding region domain-containing protein" evidence="1">
    <location>
        <begin position="21"/>
        <end position="173"/>
    </location>
</feature>
<dbReference type="OrthoDB" id="5984008at2759"/>
<dbReference type="AlphaFoldDB" id="A0A504YFM0"/>
<gene>
    <name evidence="2" type="ORF">FGIG_01449</name>
</gene>
<dbReference type="Proteomes" id="UP000316759">
    <property type="component" value="Unassembled WGS sequence"/>
</dbReference>
<evidence type="ECO:0000256" key="1">
    <source>
        <dbReference type="SAM" id="SignalP"/>
    </source>
</evidence>
<dbReference type="SUPFAM" id="SSF53822">
    <property type="entry name" value="Periplasmic binding protein-like I"/>
    <property type="match status" value="1"/>
</dbReference>
<proteinExistence type="predicted"/>
<accession>A0A504YFM0</accession>
<organism evidence="2 3">
    <name type="scientific">Fasciola gigantica</name>
    <name type="common">Giant liver fluke</name>
    <dbReference type="NCBI Taxonomy" id="46835"/>
    <lineage>
        <taxon>Eukaryota</taxon>
        <taxon>Metazoa</taxon>
        <taxon>Spiralia</taxon>
        <taxon>Lophotrochozoa</taxon>
        <taxon>Platyhelminthes</taxon>
        <taxon>Trematoda</taxon>
        <taxon>Digenea</taxon>
        <taxon>Plagiorchiida</taxon>
        <taxon>Echinostomata</taxon>
        <taxon>Echinostomatoidea</taxon>
        <taxon>Fasciolidae</taxon>
        <taxon>Fasciola</taxon>
    </lineage>
</organism>
<comment type="caution">
    <text evidence="2">The sequence shown here is derived from an EMBL/GenBank/DDBJ whole genome shotgun (WGS) entry which is preliminary data.</text>
</comment>
<evidence type="ECO:0008006" key="4">
    <source>
        <dbReference type="Google" id="ProtNLM"/>
    </source>
</evidence>
<keyword evidence="3" id="KW-1185">Reference proteome</keyword>
<dbReference type="STRING" id="46835.A0A504YFM0"/>
<evidence type="ECO:0000313" key="2">
    <source>
        <dbReference type="EMBL" id="TPP59049.1"/>
    </source>
</evidence>